<organism evidence="1 2">
    <name type="scientific">Cupriavidus pinatubonensis</name>
    <dbReference type="NCBI Taxonomy" id="248026"/>
    <lineage>
        <taxon>Bacteria</taxon>
        <taxon>Pseudomonadati</taxon>
        <taxon>Pseudomonadota</taxon>
        <taxon>Betaproteobacteria</taxon>
        <taxon>Burkholderiales</taxon>
        <taxon>Burkholderiaceae</taxon>
        <taxon>Cupriavidus</taxon>
    </lineage>
</organism>
<dbReference type="RefSeq" id="WP_224001239.1">
    <property type="nucleotide sequence ID" value="NZ_CAJZAF010000007.1"/>
</dbReference>
<evidence type="ECO:0000313" key="2">
    <source>
        <dbReference type="Proteomes" id="UP000701702"/>
    </source>
</evidence>
<protein>
    <submittedName>
        <fullName evidence="1">Uncharacterized protein</fullName>
    </submittedName>
</protein>
<keyword evidence="2" id="KW-1185">Reference proteome</keyword>
<sequence length="57" mass="6293">MEKSLSFALKSLVEQVESAKPTGGIEHARSNSDRVRIADIRNAAEDAKDTLRHSLRS</sequence>
<comment type="caution">
    <text evidence="1">The sequence shown here is derived from an EMBL/GenBank/DDBJ whole genome shotgun (WGS) entry which is preliminary data.</text>
</comment>
<name>A0ABM8WR07_9BURK</name>
<evidence type="ECO:0000313" key="1">
    <source>
        <dbReference type="EMBL" id="CAG9169785.1"/>
    </source>
</evidence>
<gene>
    <name evidence="1" type="ORF">LMG23994_01662</name>
</gene>
<reference evidence="1 2" key="1">
    <citation type="submission" date="2021-08" db="EMBL/GenBank/DDBJ databases">
        <authorList>
            <person name="Peeters C."/>
        </authorList>
    </citation>
    <scope>NUCLEOTIDE SEQUENCE [LARGE SCALE GENOMIC DNA]</scope>
    <source>
        <strain evidence="1 2">LMG 23994</strain>
    </source>
</reference>
<dbReference type="Proteomes" id="UP000701702">
    <property type="component" value="Unassembled WGS sequence"/>
</dbReference>
<proteinExistence type="predicted"/>
<dbReference type="EMBL" id="CAJZAF010000007">
    <property type="protein sequence ID" value="CAG9169785.1"/>
    <property type="molecule type" value="Genomic_DNA"/>
</dbReference>
<accession>A0ABM8WR07</accession>